<evidence type="ECO:0000313" key="2">
    <source>
        <dbReference type="EMBL" id="PLT73302.1"/>
    </source>
</evidence>
<dbReference type="InterPro" id="IPR036890">
    <property type="entry name" value="HATPase_C_sf"/>
</dbReference>
<gene>
    <name evidence="3" type="ORF">CDL20_08030</name>
    <name evidence="2" type="ORF">CDL26_06645</name>
</gene>
<evidence type="ECO:0000313" key="3">
    <source>
        <dbReference type="EMBL" id="PLT86713.1"/>
    </source>
</evidence>
<name>A0A2N5PZW4_MEDGN</name>
<dbReference type="Proteomes" id="UP000234891">
    <property type="component" value="Unassembled WGS sequence"/>
</dbReference>
<feature type="transmembrane region" description="Helical" evidence="1">
    <location>
        <begin position="6"/>
        <end position="25"/>
    </location>
</feature>
<protein>
    <submittedName>
        <fullName evidence="3">Uncharacterized protein</fullName>
    </submittedName>
</protein>
<reference evidence="4 5" key="1">
    <citation type="journal article" date="2017" name="Genome Med.">
        <title>A novel Ruminococcus gnavus clade enriched in inflammatory bowel disease patients.</title>
        <authorList>
            <person name="Hall A.B."/>
            <person name="Yassour M."/>
            <person name="Sauk J."/>
            <person name="Garner A."/>
            <person name="Jiang X."/>
            <person name="Arthur T."/>
            <person name="Lagoudas G.K."/>
            <person name="Vatanen T."/>
            <person name="Fornelos N."/>
            <person name="Wilson R."/>
            <person name="Bertha M."/>
            <person name="Cohen M."/>
            <person name="Garber J."/>
            <person name="Khalili H."/>
            <person name="Gevers D."/>
            <person name="Ananthakrishnan A.N."/>
            <person name="Kugathasan S."/>
            <person name="Lander E.S."/>
            <person name="Blainey P."/>
            <person name="Vlamakis H."/>
            <person name="Xavier R.J."/>
            <person name="Huttenhower C."/>
        </authorList>
    </citation>
    <scope>NUCLEOTIDE SEQUENCE [LARGE SCALE GENOMIC DNA]</scope>
    <source>
        <strain evidence="2 5">RJX1124</strain>
        <strain evidence="3 4">RJX1128</strain>
    </source>
</reference>
<evidence type="ECO:0000256" key="1">
    <source>
        <dbReference type="SAM" id="Phobius"/>
    </source>
</evidence>
<feature type="transmembrane region" description="Helical" evidence="1">
    <location>
        <begin position="117"/>
        <end position="138"/>
    </location>
</feature>
<dbReference type="EMBL" id="NIHW01000017">
    <property type="protein sequence ID" value="PLT86713.1"/>
    <property type="molecule type" value="Genomic_DNA"/>
</dbReference>
<accession>A0A2N5PZW4</accession>
<dbReference type="RefSeq" id="WP_101870481.1">
    <property type="nucleotide sequence ID" value="NZ_CAXSWW010000021.1"/>
</dbReference>
<dbReference type="Proteomes" id="UP000234840">
    <property type="component" value="Unassembled WGS sequence"/>
</dbReference>
<feature type="transmembrane region" description="Helical" evidence="1">
    <location>
        <begin position="61"/>
        <end position="79"/>
    </location>
</feature>
<feature type="transmembrane region" description="Helical" evidence="1">
    <location>
        <begin position="37"/>
        <end position="55"/>
    </location>
</feature>
<organism evidence="3 4">
    <name type="scientific">Mediterraneibacter gnavus</name>
    <name type="common">Ruminococcus gnavus</name>
    <dbReference type="NCBI Taxonomy" id="33038"/>
    <lineage>
        <taxon>Bacteria</taxon>
        <taxon>Bacillati</taxon>
        <taxon>Bacillota</taxon>
        <taxon>Clostridia</taxon>
        <taxon>Lachnospirales</taxon>
        <taxon>Lachnospiraceae</taxon>
        <taxon>Mediterraneibacter</taxon>
    </lineage>
</organism>
<dbReference type="EMBL" id="NIHS01000008">
    <property type="protein sequence ID" value="PLT73302.1"/>
    <property type="molecule type" value="Genomic_DNA"/>
</dbReference>
<dbReference type="AlphaFoldDB" id="A0A2N5PZW4"/>
<evidence type="ECO:0000313" key="4">
    <source>
        <dbReference type="Proteomes" id="UP000234840"/>
    </source>
</evidence>
<evidence type="ECO:0000313" key="5">
    <source>
        <dbReference type="Proteomes" id="UP000234891"/>
    </source>
</evidence>
<keyword evidence="1" id="KW-0812">Transmembrane</keyword>
<feature type="transmembrane region" description="Helical" evidence="1">
    <location>
        <begin position="183"/>
        <end position="204"/>
    </location>
</feature>
<comment type="caution">
    <text evidence="3">The sequence shown here is derived from an EMBL/GenBank/DDBJ whole genome shotgun (WGS) entry which is preliminary data.</text>
</comment>
<keyword evidence="1" id="KW-0472">Membrane</keyword>
<feature type="transmembrane region" description="Helical" evidence="1">
    <location>
        <begin position="150"/>
        <end position="171"/>
    </location>
</feature>
<proteinExistence type="predicted"/>
<dbReference type="Gene3D" id="3.30.565.10">
    <property type="entry name" value="Histidine kinase-like ATPase, C-terminal domain"/>
    <property type="match status" value="1"/>
</dbReference>
<keyword evidence="1" id="KW-1133">Transmembrane helix</keyword>
<sequence length="364" mass="41772">MGESYVITQAVYAAVVVLMMNPIRFTAEGVAKKTGEIILAVISLFLMNGFIYMTVGETHKNWLLLLIYIVLYAGIRSKYRYSTRVIMGSVFYSAAFLNIVISEPWGDLISALGFPAYGYMGITTIVNILLFVFMGWYLKRFPAEKFSFEPGYGVALMLVISSVAGASQIVYDWMADDRMQDIRLYNMLISSGFLVLELLVYYMLYVISKEYTENVELLAMQQKAELDREMYIVTKNIYQEMSAVRYEIKNHDAYMRALLEKKEYRKLEEFLNSSMSKSVELYQYVNCGNAVVNTIVNYEISRARSEGIRTESQIIIPKKLPYRETELCSLLFNLLNNAIEACCSPGIKDPFICLQMRQQESFPV</sequence>
<feature type="transmembrane region" description="Helical" evidence="1">
    <location>
        <begin position="86"/>
        <end position="105"/>
    </location>
</feature>